<dbReference type="GO" id="GO:0016491">
    <property type="term" value="F:oxidoreductase activity"/>
    <property type="evidence" value="ECO:0007669"/>
    <property type="project" value="UniProtKB-KW"/>
</dbReference>
<dbReference type="Gene3D" id="3.40.50.720">
    <property type="entry name" value="NAD(P)-binding Rossmann-like Domain"/>
    <property type="match status" value="1"/>
</dbReference>
<dbReference type="AlphaFoldDB" id="A0A4R1BDQ8"/>
<evidence type="ECO:0000256" key="2">
    <source>
        <dbReference type="ARBA" id="ARBA00023002"/>
    </source>
</evidence>
<evidence type="ECO:0000256" key="1">
    <source>
        <dbReference type="ARBA" id="ARBA00006484"/>
    </source>
</evidence>
<dbReference type="Pfam" id="PF13561">
    <property type="entry name" value="adh_short_C2"/>
    <property type="match status" value="1"/>
</dbReference>
<dbReference type="OrthoDB" id="9809287at2"/>
<reference evidence="3 4" key="1">
    <citation type="submission" date="2019-03" db="EMBL/GenBank/DDBJ databases">
        <title>Genome sequence of Thiobacillaceae bacterium LSR1, a sulfur-oxidizing bacterium isolated from freshwater sediment.</title>
        <authorList>
            <person name="Li S."/>
        </authorList>
    </citation>
    <scope>NUCLEOTIDE SEQUENCE [LARGE SCALE GENOMIC DNA]</scope>
    <source>
        <strain evidence="3 4">LSR1</strain>
    </source>
</reference>
<dbReference type="InterPro" id="IPR036291">
    <property type="entry name" value="NAD(P)-bd_dom_sf"/>
</dbReference>
<dbReference type="Proteomes" id="UP000295443">
    <property type="component" value="Unassembled WGS sequence"/>
</dbReference>
<gene>
    <name evidence="3" type="ORF">EZJ19_07895</name>
</gene>
<accession>A0A4R1BDQ8</accession>
<dbReference type="InterPro" id="IPR020904">
    <property type="entry name" value="Sc_DH/Rdtase_CS"/>
</dbReference>
<dbReference type="PRINTS" id="PR00081">
    <property type="entry name" value="GDHRDH"/>
</dbReference>
<dbReference type="SUPFAM" id="SSF51735">
    <property type="entry name" value="NAD(P)-binding Rossmann-fold domains"/>
    <property type="match status" value="1"/>
</dbReference>
<proteinExistence type="inferred from homology"/>
<evidence type="ECO:0000313" key="3">
    <source>
        <dbReference type="EMBL" id="TCJ15221.1"/>
    </source>
</evidence>
<dbReference type="EMBL" id="SJZB01000029">
    <property type="protein sequence ID" value="TCJ15221.1"/>
    <property type="molecule type" value="Genomic_DNA"/>
</dbReference>
<dbReference type="PANTHER" id="PTHR24321">
    <property type="entry name" value="DEHYDROGENASES, SHORT CHAIN"/>
    <property type="match status" value="1"/>
</dbReference>
<dbReference type="PRINTS" id="PR00080">
    <property type="entry name" value="SDRFAMILY"/>
</dbReference>
<dbReference type="RefSeq" id="WP_131446354.1">
    <property type="nucleotide sequence ID" value="NZ_SJZB01000029.1"/>
</dbReference>
<comment type="caution">
    <text evidence="3">The sequence shown here is derived from an EMBL/GenBank/DDBJ whole genome shotgun (WGS) entry which is preliminary data.</text>
</comment>
<evidence type="ECO:0000313" key="4">
    <source>
        <dbReference type="Proteomes" id="UP000295443"/>
    </source>
</evidence>
<protein>
    <submittedName>
        <fullName evidence="3">SDR family oxidoreductase</fullName>
    </submittedName>
</protein>
<organism evidence="3 4">
    <name type="scientific">Parasulfuritortus cantonensis</name>
    <dbReference type="NCBI Taxonomy" id="2528202"/>
    <lineage>
        <taxon>Bacteria</taxon>
        <taxon>Pseudomonadati</taxon>
        <taxon>Pseudomonadota</taxon>
        <taxon>Betaproteobacteria</taxon>
        <taxon>Nitrosomonadales</taxon>
        <taxon>Thiobacillaceae</taxon>
        <taxon>Parasulfuritortus</taxon>
    </lineage>
</organism>
<dbReference type="PROSITE" id="PS00061">
    <property type="entry name" value="ADH_SHORT"/>
    <property type="match status" value="1"/>
</dbReference>
<dbReference type="CDD" id="cd05233">
    <property type="entry name" value="SDR_c"/>
    <property type="match status" value="1"/>
</dbReference>
<sequence length="255" mass="26657">MRGLRGRTAIVTGAAAGIGLAIARRLAEEGCAVWMLDRDGRVHEAAQELAGEVEVMLMPMVVDIASEAQVGEAFARIGAAAPRVHILVNNAAVFERAGVEAGVAQWQPLLDVNVVGTSLVTRACVPLLSAADGGASIINLSSISGFVGQAGFAVYNASKFAVRGLTKCWAIDLAVHRIRVNSVCPGYIESPSGERYVQAQGVDPVVIRRRLAAQHILGRQGRPDEVAAAVAFLASDDASFITGTDLLVDGGYVAR</sequence>
<comment type="similarity">
    <text evidence="1">Belongs to the short-chain dehydrogenases/reductases (SDR) family.</text>
</comment>
<keyword evidence="2" id="KW-0560">Oxidoreductase</keyword>
<dbReference type="FunFam" id="3.40.50.720:FF:000084">
    <property type="entry name" value="Short-chain dehydrogenase reductase"/>
    <property type="match status" value="1"/>
</dbReference>
<keyword evidence="4" id="KW-1185">Reference proteome</keyword>
<dbReference type="PANTHER" id="PTHR24321:SF8">
    <property type="entry name" value="ESTRADIOL 17-BETA-DEHYDROGENASE 8-RELATED"/>
    <property type="match status" value="1"/>
</dbReference>
<name>A0A4R1BDQ8_9PROT</name>
<dbReference type="InterPro" id="IPR002347">
    <property type="entry name" value="SDR_fam"/>
</dbReference>